<name>A0A6B3BL33_9ACTN</name>
<evidence type="ECO:0000313" key="1">
    <source>
        <dbReference type="EMBL" id="NEC84762.1"/>
    </source>
</evidence>
<dbReference type="AlphaFoldDB" id="A0A6B3BL33"/>
<dbReference type="RefSeq" id="WP_164312074.1">
    <property type="nucleotide sequence ID" value="NZ_JAAGLU010000002.1"/>
</dbReference>
<dbReference type="EMBL" id="JAAGLU010000002">
    <property type="protein sequence ID" value="NEC84762.1"/>
    <property type="molecule type" value="Genomic_DNA"/>
</dbReference>
<proteinExistence type="predicted"/>
<gene>
    <name evidence="1" type="ORF">G3I71_02525</name>
</gene>
<accession>A0A6B3BL33</accession>
<comment type="caution">
    <text evidence="1">The sequence shown here is derived from an EMBL/GenBank/DDBJ whole genome shotgun (WGS) entry which is preliminary data.</text>
</comment>
<organism evidence="1">
    <name type="scientific">Streptomyces sp. SID12501</name>
    <dbReference type="NCBI Taxonomy" id="2706042"/>
    <lineage>
        <taxon>Bacteria</taxon>
        <taxon>Bacillati</taxon>
        <taxon>Actinomycetota</taxon>
        <taxon>Actinomycetes</taxon>
        <taxon>Kitasatosporales</taxon>
        <taxon>Streptomycetaceae</taxon>
        <taxon>Streptomyces</taxon>
    </lineage>
</organism>
<protein>
    <submittedName>
        <fullName evidence="1">Uncharacterized protein</fullName>
    </submittedName>
</protein>
<reference evidence="1" key="1">
    <citation type="submission" date="2020-01" db="EMBL/GenBank/DDBJ databases">
        <title>Insect and environment-associated Actinomycetes.</title>
        <authorList>
            <person name="Currrie C."/>
            <person name="Chevrette M."/>
            <person name="Carlson C."/>
            <person name="Stubbendieck R."/>
            <person name="Wendt-Pienkowski E."/>
        </authorList>
    </citation>
    <scope>NUCLEOTIDE SEQUENCE</scope>
    <source>
        <strain evidence="1">SID12501</strain>
    </source>
</reference>
<sequence length="121" mass="13597">MFQTIRWRCHVHAPDRRAAERVVGRLAARLDRPVEIESYERYCKFPELAVLRLVSPLGCPTPEQALMAVLESAWKIATPWSLGSQGAGAQHEFEGIAAANVGARFNVPGIEWMEFHVTDRP</sequence>